<dbReference type="InterPro" id="IPR036388">
    <property type="entry name" value="WH-like_DNA-bd_sf"/>
</dbReference>
<evidence type="ECO:0000256" key="1">
    <source>
        <dbReference type="ARBA" id="ARBA00010641"/>
    </source>
</evidence>
<dbReference type="InterPro" id="IPR007627">
    <property type="entry name" value="RNA_pol_sigma70_r2"/>
</dbReference>
<dbReference type="NCBIfam" id="TIGR02937">
    <property type="entry name" value="sigma70-ECF"/>
    <property type="match status" value="1"/>
</dbReference>
<dbReference type="PANTHER" id="PTHR43133">
    <property type="entry name" value="RNA POLYMERASE ECF-TYPE SIGMA FACTO"/>
    <property type="match status" value="1"/>
</dbReference>
<dbReference type="InterPro" id="IPR039425">
    <property type="entry name" value="RNA_pol_sigma-70-like"/>
</dbReference>
<sequence length="185" mass="21148">MDDDKALLQGIIAGQESALERFYRKYSGMVYNFALRTVKNPVDASEVMNEVMTEVWHKATGYTGKSSVKTWLFSITHHKAVDMVRRNVRHDHEDETHIDENSPDRMGCSLEIGEIARENRGHVKFCLEELGQGHRQVVYLTFFEGCSYPEIAQTLSIPEGTVKTRMLHAKKLLLACLSRFLSKLD</sequence>
<keyword evidence="2" id="KW-0805">Transcription regulation</keyword>
<dbReference type="InterPro" id="IPR013249">
    <property type="entry name" value="RNA_pol_sigma70_r4_t2"/>
</dbReference>
<dbReference type="GO" id="GO:0016987">
    <property type="term" value="F:sigma factor activity"/>
    <property type="evidence" value="ECO:0007669"/>
    <property type="project" value="UniProtKB-KW"/>
</dbReference>
<dbReference type="CDD" id="cd06171">
    <property type="entry name" value="Sigma70_r4"/>
    <property type="match status" value="1"/>
</dbReference>
<dbReference type="GO" id="GO:0006352">
    <property type="term" value="P:DNA-templated transcription initiation"/>
    <property type="evidence" value="ECO:0007669"/>
    <property type="project" value="InterPro"/>
</dbReference>
<dbReference type="EMBL" id="CP011412">
    <property type="protein sequence ID" value="AKH19131.1"/>
    <property type="molecule type" value="Genomic_DNA"/>
</dbReference>
<dbReference type="RefSeq" id="WP_046858070.1">
    <property type="nucleotide sequence ID" value="NZ_CP011412.1"/>
</dbReference>
<dbReference type="Proteomes" id="UP000034410">
    <property type="component" value="Chromosome"/>
</dbReference>
<name>A0A0F7JRS4_9GAMM</name>
<accession>A0A0F7JRS4</accession>
<dbReference type="SUPFAM" id="SSF88659">
    <property type="entry name" value="Sigma3 and sigma4 domains of RNA polymerase sigma factors"/>
    <property type="match status" value="1"/>
</dbReference>
<keyword evidence="4" id="KW-0804">Transcription</keyword>
<dbReference type="InterPro" id="IPR013324">
    <property type="entry name" value="RNA_pol_sigma_r3/r4-like"/>
</dbReference>
<evidence type="ECO:0000256" key="2">
    <source>
        <dbReference type="ARBA" id="ARBA00023015"/>
    </source>
</evidence>
<evidence type="ECO:0000313" key="8">
    <source>
        <dbReference type="Proteomes" id="UP000034410"/>
    </source>
</evidence>
<feature type="domain" description="RNA polymerase sigma-70 region 2" evidence="5">
    <location>
        <begin position="22"/>
        <end position="89"/>
    </location>
</feature>
<dbReference type="PATRIC" id="fig|1543721.4.peg.186"/>
<dbReference type="PANTHER" id="PTHR43133:SF32">
    <property type="entry name" value="BLR3042 PROTEIN"/>
    <property type="match status" value="1"/>
</dbReference>
<keyword evidence="8" id="KW-1185">Reference proteome</keyword>
<dbReference type="Pfam" id="PF04542">
    <property type="entry name" value="Sigma70_r2"/>
    <property type="match status" value="1"/>
</dbReference>
<dbReference type="OrthoDB" id="9797134at2"/>
<dbReference type="Gene3D" id="1.10.1740.10">
    <property type="match status" value="1"/>
</dbReference>
<comment type="similarity">
    <text evidence="1">Belongs to the sigma-70 factor family. ECF subfamily.</text>
</comment>
<dbReference type="AlphaFoldDB" id="A0A0F7JRS4"/>
<evidence type="ECO:0000256" key="3">
    <source>
        <dbReference type="ARBA" id="ARBA00023082"/>
    </source>
</evidence>
<feature type="domain" description="RNA polymerase sigma factor 70 region 4 type 2" evidence="6">
    <location>
        <begin position="126"/>
        <end position="173"/>
    </location>
</feature>
<organism evidence="7 8">
    <name type="scientific">Sedimenticola thiotaurini</name>
    <dbReference type="NCBI Taxonomy" id="1543721"/>
    <lineage>
        <taxon>Bacteria</taxon>
        <taxon>Pseudomonadati</taxon>
        <taxon>Pseudomonadota</taxon>
        <taxon>Gammaproteobacteria</taxon>
        <taxon>Chromatiales</taxon>
        <taxon>Sedimenticolaceae</taxon>
        <taxon>Sedimenticola</taxon>
    </lineage>
</organism>
<protein>
    <recommendedName>
        <fullName evidence="9">Sigma-70 family RNA polymerase sigma factor</fullName>
    </recommendedName>
</protein>
<dbReference type="KEGG" id="seds:AAY24_00865"/>
<reference evidence="7 8" key="1">
    <citation type="journal article" date="2015" name="Genome Announc.">
        <title>Complete Genome Sequence of Sedimenticola thiotaurini Strain SIP-G1, a Polyphosphate- and Polyhydroxyalkanoate-Accumulating Sulfur-Oxidizing Gammaproteobacterium Isolated from Salt Marsh Sediments.</title>
        <authorList>
            <person name="Flood B.E."/>
            <person name="Jones D.S."/>
            <person name="Bailey J.V."/>
        </authorList>
    </citation>
    <scope>NUCLEOTIDE SEQUENCE [LARGE SCALE GENOMIC DNA]</scope>
    <source>
        <strain evidence="7 8">SIP-G1</strain>
    </source>
</reference>
<evidence type="ECO:0000259" key="6">
    <source>
        <dbReference type="Pfam" id="PF08281"/>
    </source>
</evidence>
<evidence type="ECO:0000256" key="4">
    <source>
        <dbReference type="ARBA" id="ARBA00023163"/>
    </source>
</evidence>
<evidence type="ECO:0000259" key="5">
    <source>
        <dbReference type="Pfam" id="PF04542"/>
    </source>
</evidence>
<dbReference type="Pfam" id="PF08281">
    <property type="entry name" value="Sigma70_r4_2"/>
    <property type="match status" value="1"/>
</dbReference>
<gene>
    <name evidence="7" type="ORF">AAY24_00865</name>
</gene>
<dbReference type="Gene3D" id="1.10.10.10">
    <property type="entry name" value="Winged helix-like DNA-binding domain superfamily/Winged helix DNA-binding domain"/>
    <property type="match status" value="1"/>
</dbReference>
<dbReference type="SUPFAM" id="SSF88946">
    <property type="entry name" value="Sigma2 domain of RNA polymerase sigma factors"/>
    <property type="match status" value="1"/>
</dbReference>
<dbReference type="InterPro" id="IPR013325">
    <property type="entry name" value="RNA_pol_sigma_r2"/>
</dbReference>
<evidence type="ECO:0008006" key="9">
    <source>
        <dbReference type="Google" id="ProtNLM"/>
    </source>
</evidence>
<evidence type="ECO:0000313" key="7">
    <source>
        <dbReference type="EMBL" id="AKH19131.1"/>
    </source>
</evidence>
<keyword evidence="3" id="KW-0731">Sigma factor</keyword>
<dbReference type="InterPro" id="IPR014284">
    <property type="entry name" value="RNA_pol_sigma-70_dom"/>
</dbReference>
<dbReference type="GO" id="GO:0003677">
    <property type="term" value="F:DNA binding"/>
    <property type="evidence" value="ECO:0007669"/>
    <property type="project" value="InterPro"/>
</dbReference>
<proteinExistence type="inferred from homology"/>